<dbReference type="AlphaFoldDB" id="A0A538TBY3"/>
<evidence type="ECO:0000256" key="7">
    <source>
        <dbReference type="RuleBase" id="RU003879"/>
    </source>
</evidence>
<keyword evidence="7" id="KW-0653">Protein transport</keyword>
<evidence type="ECO:0000256" key="6">
    <source>
        <dbReference type="ARBA" id="ARBA00023136"/>
    </source>
</evidence>
<evidence type="ECO:0000313" key="9">
    <source>
        <dbReference type="EMBL" id="TMQ61165.1"/>
    </source>
</evidence>
<reference evidence="9 10" key="1">
    <citation type="journal article" date="2019" name="Nat. Microbiol.">
        <title>Mediterranean grassland soil C-N compound turnover is dependent on rainfall and depth, and is mediated by genomically divergent microorganisms.</title>
        <authorList>
            <person name="Diamond S."/>
            <person name="Andeer P.F."/>
            <person name="Li Z."/>
            <person name="Crits-Christoph A."/>
            <person name="Burstein D."/>
            <person name="Anantharaman K."/>
            <person name="Lane K.R."/>
            <person name="Thomas B.C."/>
            <person name="Pan C."/>
            <person name="Northen T.R."/>
            <person name="Banfield J.F."/>
        </authorList>
    </citation>
    <scope>NUCLEOTIDE SEQUENCE [LARGE SCALE GENOMIC DNA]</scope>
    <source>
        <strain evidence="9">WS_7</strain>
    </source>
</reference>
<keyword evidence="5 8" id="KW-1133">Transmembrane helix</keyword>
<keyword evidence="7" id="KW-0813">Transport</keyword>
<comment type="subcellular location">
    <subcellularLocation>
        <location evidence="1">Cell membrane</location>
        <topology evidence="1">Single-pass membrane protein</topology>
    </subcellularLocation>
    <subcellularLocation>
        <location evidence="7">Cell membrane</location>
        <topology evidence="7">Single-pass type II membrane protein</topology>
    </subcellularLocation>
</comment>
<feature type="transmembrane region" description="Helical" evidence="8">
    <location>
        <begin position="20"/>
        <end position="41"/>
    </location>
</feature>
<keyword evidence="4 7" id="KW-0812">Transmembrane</keyword>
<dbReference type="Proteomes" id="UP000317366">
    <property type="component" value="Unassembled WGS sequence"/>
</dbReference>
<organism evidence="9 10">
    <name type="scientific">Eiseniibacteriota bacterium</name>
    <dbReference type="NCBI Taxonomy" id="2212470"/>
    <lineage>
        <taxon>Bacteria</taxon>
        <taxon>Candidatus Eiseniibacteriota</taxon>
    </lineage>
</organism>
<comment type="similarity">
    <text evidence="2 7">Belongs to the ExbD/TolR family.</text>
</comment>
<evidence type="ECO:0000256" key="5">
    <source>
        <dbReference type="ARBA" id="ARBA00022989"/>
    </source>
</evidence>
<evidence type="ECO:0000256" key="8">
    <source>
        <dbReference type="SAM" id="Phobius"/>
    </source>
</evidence>
<dbReference type="PANTHER" id="PTHR30558">
    <property type="entry name" value="EXBD MEMBRANE COMPONENT OF PMF-DRIVEN MACROMOLECULE IMPORT SYSTEM"/>
    <property type="match status" value="1"/>
</dbReference>
<sequence>MRGRNVAPHFMITKVNVTPIIDVALVLVIILLVTAPLLSVADLPVDLPQARTREAEDERNVSITLSSTGRLAVDDKVIPSEDLAAFLRAKLSKHENEGVLVVVRADSGAPYEAVRHLLQEAKTAGAQRIAIATKQKTENGR</sequence>
<evidence type="ECO:0000256" key="3">
    <source>
        <dbReference type="ARBA" id="ARBA00022475"/>
    </source>
</evidence>
<name>A0A538TBY3_UNCEI</name>
<dbReference type="InterPro" id="IPR003400">
    <property type="entry name" value="ExbD"/>
</dbReference>
<dbReference type="GO" id="GO:0022857">
    <property type="term" value="F:transmembrane transporter activity"/>
    <property type="evidence" value="ECO:0007669"/>
    <property type="project" value="InterPro"/>
</dbReference>
<dbReference type="GO" id="GO:0005886">
    <property type="term" value="C:plasma membrane"/>
    <property type="evidence" value="ECO:0007669"/>
    <property type="project" value="UniProtKB-SubCell"/>
</dbReference>
<evidence type="ECO:0000313" key="10">
    <source>
        <dbReference type="Proteomes" id="UP000317366"/>
    </source>
</evidence>
<dbReference type="Gene3D" id="3.30.420.270">
    <property type="match status" value="1"/>
</dbReference>
<evidence type="ECO:0000256" key="1">
    <source>
        <dbReference type="ARBA" id="ARBA00004162"/>
    </source>
</evidence>
<proteinExistence type="inferred from homology"/>
<gene>
    <name evidence="9" type="ORF">E6K77_11005</name>
</gene>
<dbReference type="GO" id="GO:0015031">
    <property type="term" value="P:protein transport"/>
    <property type="evidence" value="ECO:0007669"/>
    <property type="project" value="UniProtKB-KW"/>
</dbReference>
<comment type="caution">
    <text evidence="9">The sequence shown here is derived from an EMBL/GenBank/DDBJ whole genome shotgun (WGS) entry which is preliminary data.</text>
</comment>
<keyword evidence="3" id="KW-1003">Cell membrane</keyword>
<evidence type="ECO:0000256" key="2">
    <source>
        <dbReference type="ARBA" id="ARBA00005811"/>
    </source>
</evidence>
<protein>
    <submittedName>
        <fullName evidence="9">Biopolymer transporter ExbD</fullName>
    </submittedName>
</protein>
<evidence type="ECO:0000256" key="4">
    <source>
        <dbReference type="ARBA" id="ARBA00022692"/>
    </source>
</evidence>
<keyword evidence="6 8" id="KW-0472">Membrane</keyword>
<dbReference type="EMBL" id="VBOX01000110">
    <property type="protein sequence ID" value="TMQ61165.1"/>
    <property type="molecule type" value="Genomic_DNA"/>
</dbReference>
<dbReference type="PANTHER" id="PTHR30558:SF7">
    <property type="entry name" value="TOL-PAL SYSTEM PROTEIN TOLR"/>
    <property type="match status" value="1"/>
</dbReference>
<dbReference type="Pfam" id="PF02472">
    <property type="entry name" value="ExbD"/>
    <property type="match status" value="1"/>
</dbReference>
<accession>A0A538TBY3</accession>